<evidence type="ECO:0000313" key="7">
    <source>
        <dbReference type="EMBL" id="ALF59566.1"/>
    </source>
</evidence>
<dbReference type="FunFam" id="3.40.50.300:FF:000590">
    <property type="entry name" value="Ribosome biogenesis GTPase A"/>
    <property type="match status" value="1"/>
</dbReference>
<dbReference type="KEGG" id="pur:AOC03_05455"/>
<sequence>MDTRANIQWFPGHMNKARNEVKEIMPQMDVIIEVLDARIPYSSENPMVATLRGDKPVIKILNKADLADPEMTQAWMDCFEQEDGVKALAFDDNKAADVHRIIELCKKLMPNKAETGRQIKAMILGIPNVGKSTLINTLAGRAVARTGNEPAVTKSQQLIKLDGGIMLYDTPGMLWPKVENANSGYRLAATGGIRDTAFDFDDVAGYTAEYLLQAYPELLKERYKIEELPKTDGAFFEIAGRNRGLLKKGGIVDIYRMSEILVNELRSGTIGRISLETPDMREAEEAVVAEQRIALEEKKLAKEEEKRLRRLKTRKNRK</sequence>
<reference evidence="7 8" key="1">
    <citation type="submission" date="2015-09" db="EMBL/GenBank/DDBJ databases">
        <title>Complete genome of Psychrobacter urativorans R10.10B.</title>
        <authorList>
            <person name="See-Too W.S."/>
            <person name="Chan K.G."/>
        </authorList>
    </citation>
    <scope>NUCLEOTIDE SEQUENCE [LARGE SCALE GENOMIC DNA]</scope>
    <source>
        <strain evidence="7 8">R10.10B</strain>
    </source>
</reference>
<dbReference type="PANTHER" id="PTHR45782:SF4">
    <property type="entry name" value="MITOCHONDRIAL RIBOSOME-ASSOCIATED GTPASE 1"/>
    <property type="match status" value="1"/>
</dbReference>
<dbReference type="Proteomes" id="UP000059847">
    <property type="component" value="Chromosome"/>
</dbReference>
<feature type="coiled-coil region" evidence="5">
    <location>
        <begin position="286"/>
        <end position="314"/>
    </location>
</feature>
<evidence type="ECO:0000256" key="3">
    <source>
        <dbReference type="PIRNR" id="PIRNR006230"/>
    </source>
</evidence>
<dbReference type="SUPFAM" id="SSF52540">
    <property type="entry name" value="P-loop containing nucleoside triphosphate hydrolases"/>
    <property type="match status" value="1"/>
</dbReference>
<dbReference type="PROSITE" id="PS51721">
    <property type="entry name" value="G_CP"/>
    <property type="match status" value="1"/>
</dbReference>
<feature type="domain" description="CP-type G" evidence="6">
    <location>
        <begin position="18"/>
        <end position="176"/>
    </location>
</feature>
<dbReference type="InterPro" id="IPR023179">
    <property type="entry name" value="GTP-bd_ortho_bundle_sf"/>
</dbReference>
<comment type="function">
    <text evidence="3">Required for a late step of 50S ribosomal subunit assembly. Has GTPase activity.</text>
</comment>
<dbReference type="STRING" id="45610.AOC03_05455"/>
<evidence type="ECO:0000256" key="2">
    <source>
        <dbReference type="ARBA" id="ARBA00023134"/>
    </source>
</evidence>
<dbReference type="PANTHER" id="PTHR45782">
    <property type="entry name" value="MITOCHONDRIAL RIBOSOME-ASSOCIATED GTPASE 1"/>
    <property type="match status" value="1"/>
</dbReference>
<feature type="binding site" evidence="4">
    <location>
        <begin position="62"/>
        <end position="65"/>
    </location>
    <ligand>
        <name>GTP</name>
        <dbReference type="ChEBI" id="CHEBI:37565"/>
    </ligand>
</feature>
<dbReference type="InterPro" id="IPR019991">
    <property type="entry name" value="GTP-bd_ribosome_bgen"/>
</dbReference>
<keyword evidence="3" id="KW-0963">Cytoplasm</keyword>
<dbReference type="RefSeq" id="WP_062534036.1">
    <property type="nucleotide sequence ID" value="NZ_CP012678.1"/>
</dbReference>
<comment type="similarity">
    <text evidence="3">Belongs to the TRAFAC class YlqF/YawG GTPase family. MTG1 subfamily.</text>
</comment>
<keyword evidence="2 3" id="KW-0342">GTP-binding</keyword>
<keyword evidence="8" id="KW-1185">Reference proteome</keyword>
<evidence type="ECO:0000313" key="8">
    <source>
        <dbReference type="Proteomes" id="UP000059847"/>
    </source>
</evidence>
<dbReference type="Gene3D" id="3.40.50.300">
    <property type="entry name" value="P-loop containing nucleotide triphosphate hydrolases"/>
    <property type="match status" value="1"/>
</dbReference>
<dbReference type="PRINTS" id="PR00326">
    <property type="entry name" value="GTP1OBG"/>
</dbReference>
<accession>A0A0M4TEQ0</accession>
<organism evidence="7 8">
    <name type="scientific">Psychrobacter urativorans</name>
    <dbReference type="NCBI Taxonomy" id="45610"/>
    <lineage>
        <taxon>Bacteria</taxon>
        <taxon>Pseudomonadati</taxon>
        <taxon>Pseudomonadota</taxon>
        <taxon>Gammaproteobacteria</taxon>
        <taxon>Moraxellales</taxon>
        <taxon>Moraxellaceae</taxon>
        <taxon>Psychrobacter</taxon>
    </lineage>
</organism>
<dbReference type="Gene3D" id="1.10.1580.10">
    <property type="match status" value="1"/>
</dbReference>
<dbReference type="InterPro" id="IPR030378">
    <property type="entry name" value="G_CP_dom"/>
</dbReference>
<feature type="binding site" evidence="4">
    <location>
        <begin position="128"/>
        <end position="133"/>
    </location>
    <ligand>
        <name>GTP</name>
        <dbReference type="ChEBI" id="CHEBI:37565"/>
    </ligand>
</feature>
<gene>
    <name evidence="7" type="ORF">AOC03_05455</name>
</gene>
<dbReference type="NCBIfam" id="TIGR03596">
    <property type="entry name" value="GTPase_YlqF"/>
    <property type="match status" value="1"/>
</dbReference>
<dbReference type="Pfam" id="PF01926">
    <property type="entry name" value="MMR_HSR1"/>
    <property type="match status" value="1"/>
</dbReference>
<proteinExistence type="inferred from homology"/>
<dbReference type="GO" id="GO:0006412">
    <property type="term" value="P:translation"/>
    <property type="evidence" value="ECO:0007669"/>
    <property type="project" value="TreeGrafter"/>
</dbReference>
<dbReference type="InterPro" id="IPR016478">
    <property type="entry name" value="GTPase_MTG1"/>
</dbReference>
<evidence type="ECO:0000259" key="6">
    <source>
        <dbReference type="PROSITE" id="PS51721"/>
    </source>
</evidence>
<protein>
    <recommendedName>
        <fullName evidence="3">Ribosome biogenesis GTPase A</fullName>
    </recommendedName>
</protein>
<keyword evidence="5" id="KW-0175">Coiled coil</keyword>
<dbReference type="GO" id="GO:0003924">
    <property type="term" value="F:GTPase activity"/>
    <property type="evidence" value="ECO:0007669"/>
    <property type="project" value="TreeGrafter"/>
</dbReference>
<dbReference type="EMBL" id="CP012678">
    <property type="protein sequence ID" value="ALF59566.1"/>
    <property type="molecule type" value="Genomic_DNA"/>
</dbReference>
<dbReference type="OrthoDB" id="9779790at2"/>
<evidence type="ECO:0000256" key="5">
    <source>
        <dbReference type="SAM" id="Coils"/>
    </source>
</evidence>
<dbReference type="PIRSF" id="PIRSF006230">
    <property type="entry name" value="MG442"/>
    <property type="match status" value="1"/>
</dbReference>
<dbReference type="InterPro" id="IPR027417">
    <property type="entry name" value="P-loop_NTPase"/>
</dbReference>
<name>A0A0M4TEQ0_9GAMM</name>
<evidence type="ECO:0000256" key="1">
    <source>
        <dbReference type="ARBA" id="ARBA00022741"/>
    </source>
</evidence>
<keyword evidence="1 3" id="KW-0547">Nucleotide-binding</keyword>
<dbReference type="GO" id="GO:0005525">
    <property type="term" value="F:GTP binding"/>
    <property type="evidence" value="ECO:0007669"/>
    <property type="project" value="UniProtKB-KW"/>
</dbReference>
<dbReference type="CDD" id="cd01856">
    <property type="entry name" value="YlqF"/>
    <property type="match status" value="1"/>
</dbReference>
<comment type="subcellular location">
    <subcellularLocation>
        <location evidence="3">Cytoplasm</location>
    </subcellularLocation>
</comment>
<feature type="binding site" evidence="4">
    <location>
        <position position="172"/>
    </location>
    <ligand>
        <name>GTP</name>
        <dbReference type="ChEBI" id="CHEBI:37565"/>
    </ligand>
</feature>
<dbReference type="AlphaFoldDB" id="A0A0M4TEQ0"/>
<evidence type="ECO:0000256" key="4">
    <source>
        <dbReference type="PIRSR" id="PIRSR006230-1"/>
    </source>
</evidence>
<dbReference type="InterPro" id="IPR006073">
    <property type="entry name" value="GTP-bd"/>
</dbReference>
<dbReference type="GO" id="GO:0005737">
    <property type="term" value="C:cytoplasm"/>
    <property type="evidence" value="ECO:0007669"/>
    <property type="project" value="UniProtKB-SubCell"/>
</dbReference>